<sequence length="101" mass="11522">MAPTALIPKVNTLTSRNNGKMHKEKQKAKRSWFIARVQYLCDFKSSHLKAHQKASCQDRMELTPAQKTERNGCRFSSIALIITVLILKCDNSSINNGWLNF</sequence>
<dbReference type="AlphaFoldDB" id="A0A0V1MHV2"/>
<evidence type="ECO:0000313" key="2">
    <source>
        <dbReference type="Proteomes" id="UP000054843"/>
    </source>
</evidence>
<evidence type="ECO:0000313" key="1">
    <source>
        <dbReference type="EMBL" id="KRZ71122.1"/>
    </source>
</evidence>
<keyword evidence="2" id="KW-1185">Reference proteome</keyword>
<accession>A0A0V1MHV2</accession>
<dbReference type="Proteomes" id="UP000054843">
    <property type="component" value="Unassembled WGS sequence"/>
</dbReference>
<name>A0A0V1MHV2_9BILA</name>
<organism evidence="1 2">
    <name type="scientific">Trichinella papuae</name>
    <dbReference type="NCBI Taxonomy" id="268474"/>
    <lineage>
        <taxon>Eukaryota</taxon>
        <taxon>Metazoa</taxon>
        <taxon>Ecdysozoa</taxon>
        <taxon>Nematoda</taxon>
        <taxon>Enoplea</taxon>
        <taxon>Dorylaimia</taxon>
        <taxon>Trichinellida</taxon>
        <taxon>Trichinellidae</taxon>
        <taxon>Trichinella</taxon>
    </lineage>
</organism>
<comment type="caution">
    <text evidence="1">The sequence shown here is derived from an EMBL/GenBank/DDBJ whole genome shotgun (WGS) entry which is preliminary data.</text>
</comment>
<proteinExistence type="predicted"/>
<protein>
    <submittedName>
        <fullName evidence="1">Uncharacterized protein</fullName>
    </submittedName>
</protein>
<gene>
    <name evidence="1" type="ORF">T10_4586</name>
</gene>
<dbReference type="EMBL" id="JYDO01000102">
    <property type="protein sequence ID" value="KRZ71122.1"/>
    <property type="molecule type" value="Genomic_DNA"/>
</dbReference>
<reference evidence="1 2" key="1">
    <citation type="submission" date="2015-01" db="EMBL/GenBank/DDBJ databases">
        <title>Evolution of Trichinella species and genotypes.</title>
        <authorList>
            <person name="Korhonen P.K."/>
            <person name="Edoardo P."/>
            <person name="Giuseppe L.R."/>
            <person name="Gasser R.B."/>
        </authorList>
    </citation>
    <scope>NUCLEOTIDE SEQUENCE [LARGE SCALE GENOMIC DNA]</scope>
    <source>
        <strain evidence="1">ISS1980</strain>
    </source>
</reference>